<feature type="compositionally biased region" description="Basic and acidic residues" evidence="7">
    <location>
        <begin position="345"/>
        <end position="354"/>
    </location>
</feature>
<dbReference type="PROSITE" id="PS50928">
    <property type="entry name" value="ABC_TM1"/>
    <property type="match status" value="1"/>
</dbReference>
<dbReference type="EMBL" id="CAEZUF010000016">
    <property type="protein sequence ID" value="CAB4586877.1"/>
    <property type="molecule type" value="Genomic_DNA"/>
</dbReference>
<feature type="transmembrane region" description="Helical" evidence="8">
    <location>
        <begin position="307"/>
        <end position="327"/>
    </location>
</feature>
<dbReference type="EMBL" id="CAFAAT010000067">
    <property type="protein sequence ID" value="CAB4806964.1"/>
    <property type="molecule type" value="Genomic_DNA"/>
</dbReference>
<dbReference type="PANTHER" id="PTHR43386:SF1">
    <property type="entry name" value="D,D-DIPEPTIDE TRANSPORT SYSTEM PERMEASE PROTEIN DDPC-RELATED"/>
    <property type="match status" value="1"/>
</dbReference>
<proteinExistence type="predicted"/>
<dbReference type="EMBL" id="CAEZWY010000040">
    <property type="protein sequence ID" value="CAB4670017.1"/>
    <property type="molecule type" value="Genomic_DNA"/>
</dbReference>
<keyword evidence="6 8" id="KW-0472">Membrane</keyword>
<evidence type="ECO:0000256" key="7">
    <source>
        <dbReference type="SAM" id="MobiDB-lite"/>
    </source>
</evidence>
<evidence type="ECO:0000256" key="3">
    <source>
        <dbReference type="ARBA" id="ARBA00022475"/>
    </source>
</evidence>
<dbReference type="PANTHER" id="PTHR43386">
    <property type="entry name" value="OLIGOPEPTIDE TRANSPORT SYSTEM PERMEASE PROTEIN APPC"/>
    <property type="match status" value="1"/>
</dbReference>
<dbReference type="Pfam" id="PF00528">
    <property type="entry name" value="BPD_transp_1"/>
    <property type="match status" value="1"/>
</dbReference>
<feature type="transmembrane region" description="Helical" evidence="8">
    <location>
        <begin position="141"/>
        <end position="164"/>
    </location>
</feature>
<dbReference type="EMBL" id="CAFAAE010000070">
    <property type="protein sequence ID" value="CAB4791162.1"/>
    <property type="molecule type" value="Genomic_DNA"/>
</dbReference>
<feature type="transmembrane region" description="Helical" evidence="8">
    <location>
        <begin position="44"/>
        <end position="65"/>
    </location>
</feature>
<feature type="domain" description="ABC transmembrane type-1" evidence="9">
    <location>
        <begin position="137"/>
        <end position="327"/>
    </location>
</feature>
<comment type="subcellular location">
    <subcellularLocation>
        <location evidence="1">Cell membrane</location>
        <topology evidence="1">Multi-pass membrane protein</topology>
    </subcellularLocation>
</comment>
<dbReference type="InterPro" id="IPR035906">
    <property type="entry name" value="MetI-like_sf"/>
</dbReference>
<keyword evidence="3" id="KW-1003">Cell membrane</keyword>
<dbReference type="InterPro" id="IPR000515">
    <property type="entry name" value="MetI-like"/>
</dbReference>
<evidence type="ECO:0000313" key="14">
    <source>
        <dbReference type="EMBL" id="CAB4806964.1"/>
    </source>
</evidence>
<dbReference type="GO" id="GO:0055085">
    <property type="term" value="P:transmembrane transport"/>
    <property type="evidence" value="ECO:0007669"/>
    <property type="project" value="InterPro"/>
</dbReference>
<keyword evidence="4 8" id="KW-0812">Transmembrane</keyword>
<sequence length="361" mass="39764">MIFKRKQKVVENLAEANENAIFNKETEGLSQGQIVFRRFVRHKAAMISVFVLFSLIMIVFSSLGIKIGPISIPGWWQYKFDQLLDLRTEGCPPGVVGCPTLDMVPSFIDGTGMGLGMHPFGQDDIGHDYLSMVMRGAQRSIYVMVVIGFLGGSIGIVVGSISGYFRGWVDALLMRLTDFVITIPTIIIGSVVGYHFGNLGVGFLAFYLGIFAWTGLSRLVRGEFLKLREMEFVDAARVAGASNRRIIFKHILPNAVGIIIVSVTLLMSGAILLETALSYLGFGVVAPDVSLGSLISQFQDSFTIRPWLFWWPGLFIITIALSINFIGDGLRDAFDPRQRRRLGKKEKAASRDQAKIAAASN</sequence>
<dbReference type="GO" id="GO:0005886">
    <property type="term" value="C:plasma membrane"/>
    <property type="evidence" value="ECO:0007669"/>
    <property type="project" value="UniProtKB-SubCell"/>
</dbReference>
<dbReference type="AlphaFoldDB" id="A0A6J7U421"/>
<keyword evidence="2" id="KW-0813">Transport</keyword>
<evidence type="ECO:0000313" key="16">
    <source>
        <dbReference type="EMBL" id="CAB4972941.1"/>
    </source>
</evidence>
<evidence type="ECO:0000256" key="6">
    <source>
        <dbReference type="ARBA" id="ARBA00023136"/>
    </source>
</evidence>
<evidence type="ECO:0000313" key="18">
    <source>
        <dbReference type="EMBL" id="CAB5059686.1"/>
    </source>
</evidence>
<evidence type="ECO:0000256" key="2">
    <source>
        <dbReference type="ARBA" id="ARBA00022448"/>
    </source>
</evidence>
<accession>A0A6J7U421</accession>
<evidence type="ECO:0000256" key="5">
    <source>
        <dbReference type="ARBA" id="ARBA00022989"/>
    </source>
</evidence>
<evidence type="ECO:0000256" key="1">
    <source>
        <dbReference type="ARBA" id="ARBA00004651"/>
    </source>
</evidence>
<evidence type="ECO:0000256" key="4">
    <source>
        <dbReference type="ARBA" id="ARBA00022692"/>
    </source>
</evidence>
<dbReference type="EMBL" id="CAFBNI010000040">
    <property type="protein sequence ID" value="CAB4944147.1"/>
    <property type="molecule type" value="Genomic_DNA"/>
</dbReference>
<evidence type="ECO:0000313" key="13">
    <source>
        <dbReference type="EMBL" id="CAB4791162.1"/>
    </source>
</evidence>
<feature type="transmembrane region" description="Helical" evidence="8">
    <location>
        <begin position="176"/>
        <end position="196"/>
    </location>
</feature>
<feature type="transmembrane region" description="Helical" evidence="8">
    <location>
        <begin position="202"/>
        <end position="220"/>
    </location>
</feature>
<evidence type="ECO:0000313" key="10">
    <source>
        <dbReference type="EMBL" id="CAB4586877.1"/>
    </source>
</evidence>
<dbReference type="CDD" id="cd06261">
    <property type="entry name" value="TM_PBP2"/>
    <property type="match status" value="1"/>
</dbReference>
<name>A0A6J7U421_9ZZZZ</name>
<evidence type="ECO:0000259" key="9">
    <source>
        <dbReference type="PROSITE" id="PS50928"/>
    </source>
</evidence>
<dbReference type="InterPro" id="IPR025966">
    <property type="entry name" value="OppC_N"/>
</dbReference>
<organism evidence="18">
    <name type="scientific">freshwater metagenome</name>
    <dbReference type="NCBI Taxonomy" id="449393"/>
    <lineage>
        <taxon>unclassified sequences</taxon>
        <taxon>metagenomes</taxon>
        <taxon>ecological metagenomes</taxon>
    </lineage>
</organism>
<reference evidence="18" key="1">
    <citation type="submission" date="2020-05" db="EMBL/GenBank/DDBJ databases">
        <authorList>
            <person name="Chiriac C."/>
            <person name="Salcher M."/>
            <person name="Ghai R."/>
            <person name="Kavagutti S V."/>
        </authorList>
    </citation>
    <scope>NUCLEOTIDE SEQUENCE</scope>
</reference>
<dbReference type="InterPro" id="IPR050366">
    <property type="entry name" value="BP-dependent_transpt_permease"/>
</dbReference>
<dbReference type="EMBL" id="CAFBOI010000016">
    <property type="protein sequence ID" value="CAB4972941.1"/>
    <property type="molecule type" value="Genomic_DNA"/>
</dbReference>
<protein>
    <submittedName>
        <fullName evidence="18">Unannotated protein</fullName>
    </submittedName>
</protein>
<evidence type="ECO:0000313" key="11">
    <source>
        <dbReference type="EMBL" id="CAB4670017.1"/>
    </source>
</evidence>
<evidence type="ECO:0000313" key="17">
    <source>
        <dbReference type="EMBL" id="CAB5015360.1"/>
    </source>
</evidence>
<evidence type="ECO:0000313" key="15">
    <source>
        <dbReference type="EMBL" id="CAB4944147.1"/>
    </source>
</evidence>
<dbReference type="SUPFAM" id="SSF161098">
    <property type="entry name" value="MetI-like"/>
    <property type="match status" value="1"/>
</dbReference>
<dbReference type="Pfam" id="PF12911">
    <property type="entry name" value="OppC_N"/>
    <property type="match status" value="1"/>
</dbReference>
<feature type="transmembrane region" description="Helical" evidence="8">
    <location>
        <begin position="251"/>
        <end position="271"/>
    </location>
</feature>
<dbReference type="EMBL" id="CAFBQT010000013">
    <property type="protein sequence ID" value="CAB5059686.1"/>
    <property type="molecule type" value="Genomic_DNA"/>
</dbReference>
<gene>
    <name evidence="10" type="ORF">UFOPK1791_00299</name>
    <name evidence="11" type="ORF">UFOPK2312_00516</name>
    <name evidence="12" type="ORF">UFOPK2802_00381</name>
    <name evidence="13" type="ORF">UFOPK2982_00586</name>
    <name evidence="14" type="ORF">UFOPK3083_00676</name>
    <name evidence="15" type="ORF">UFOPK3783_00485</name>
    <name evidence="16" type="ORF">UFOPK3948_00268</name>
    <name evidence="17" type="ORF">UFOPK4113_00525</name>
    <name evidence="18" type="ORF">UFOPK4355_00204</name>
</gene>
<dbReference type="Gene3D" id="1.10.3720.10">
    <property type="entry name" value="MetI-like"/>
    <property type="match status" value="1"/>
</dbReference>
<dbReference type="EMBL" id="CAEZYX010000023">
    <property type="protein sequence ID" value="CAB4738361.1"/>
    <property type="molecule type" value="Genomic_DNA"/>
</dbReference>
<feature type="region of interest" description="Disordered" evidence="7">
    <location>
        <begin position="342"/>
        <end position="361"/>
    </location>
</feature>
<evidence type="ECO:0000313" key="12">
    <source>
        <dbReference type="EMBL" id="CAB4738361.1"/>
    </source>
</evidence>
<evidence type="ECO:0000256" key="8">
    <source>
        <dbReference type="SAM" id="Phobius"/>
    </source>
</evidence>
<keyword evidence="5 8" id="KW-1133">Transmembrane helix</keyword>
<dbReference type="EMBL" id="CAFBPL010000047">
    <property type="protein sequence ID" value="CAB5015360.1"/>
    <property type="molecule type" value="Genomic_DNA"/>
</dbReference>